<evidence type="ECO:0000259" key="3">
    <source>
        <dbReference type="PROSITE" id="PS51755"/>
    </source>
</evidence>
<keyword evidence="5" id="KW-1185">Reference proteome</keyword>
<gene>
    <name evidence="4" type="ORF">AELLOGFF_03452</name>
</gene>
<feature type="domain" description="OmpR/PhoB-type" evidence="3">
    <location>
        <begin position="281"/>
        <end position="374"/>
    </location>
</feature>
<reference evidence="4 5" key="1">
    <citation type="submission" date="2019-11" db="EMBL/GenBank/DDBJ databases">
        <authorList>
            <person name="Holert J."/>
        </authorList>
    </citation>
    <scope>NUCLEOTIDE SEQUENCE [LARGE SCALE GENOMIC DNA]</scope>
    <source>
        <strain evidence="4">BC8_1</strain>
    </source>
</reference>
<dbReference type="RefSeq" id="WP_159229722.1">
    <property type="nucleotide sequence ID" value="NZ_CACSIP010000009.1"/>
</dbReference>
<dbReference type="InterPro" id="IPR036108">
    <property type="entry name" value="4pyrrol_syn_uPrphyn_synt_sf"/>
</dbReference>
<protein>
    <recommendedName>
        <fullName evidence="3">OmpR/PhoB-type domain-containing protein</fullName>
    </recommendedName>
</protein>
<feature type="DNA-binding region" description="OmpR/PhoB-type" evidence="2">
    <location>
        <begin position="281"/>
        <end position="374"/>
    </location>
</feature>
<evidence type="ECO:0000313" key="5">
    <source>
        <dbReference type="Proteomes" id="UP000430146"/>
    </source>
</evidence>
<organism evidence="4 5">
    <name type="scientific">Mycolicibacterium vanbaalenii</name>
    <name type="common">Mycobacterium vanbaalenii</name>
    <dbReference type="NCBI Taxonomy" id="110539"/>
    <lineage>
        <taxon>Bacteria</taxon>
        <taxon>Bacillati</taxon>
        <taxon>Actinomycetota</taxon>
        <taxon>Actinomycetes</taxon>
        <taxon>Mycobacteriales</taxon>
        <taxon>Mycobacteriaceae</taxon>
        <taxon>Mycolicibacterium</taxon>
    </lineage>
</organism>
<dbReference type="Gene3D" id="1.10.10.10">
    <property type="entry name" value="Winged helix-like DNA-binding domain superfamily/Winged helix DNA-binding domain"/>
    <property type="match status" value="1"/>
</dbReference>
<evidence type="ECO:0000313" key="4">
    <source>
        <dbReference type="EMBL" id="CAA0103773.1"/>
    </source>
</evidence>
<dbReference type="GO" id="GO:0006355">
    <property type="term" value="P:regulation of DNA-templated transcription"/>
    <property type="evidence" value="ECO:0007669"/>
    <property type="project" value="InterPro"/>
</dbReference>
<accession>A0A5S9PIP7</accession>
<dbReference type="GO" id="GO:0006780">
    <property type="term" value="P:uroporphyrinogen III biosynthetic process"/>
    <property type="evidence" value="ECO:0007669"/>
    <property type="project" value="InterPro"/>
</dbReference>
<dbReference type="SMART" id="SM00862">
    <property type="entry name" value="Trans_reg_C"/>
    <property type="match status" value="1"/>
</dbReference>
<dbReference type="PANTHER" id="PTHR40082">
    <property type="entry name" value="BLR5956 PROTEIN"/>
    <property type="match status" value="1"/>
</dbReference>
<sequence length="380" mass="40539">MSEPDWSPLTGFRVAVTSARRADELSALLKRRGATVTSAAAIEMVPLPDDDELRQRTQALIDNPPDIVVATTGIGFRGWIAAADGWGLATELTAALAKARVVSRGPKATGALRAGGLPEEWSPESESSREVLHYLVEGGISGARIAVQLHGATADWDPFPEFLDELRSAGAEVVPIRVYRWHPVPRDGEFDQLVAGIAEDKFDAVSFTSAPAVAAMLLRATEMGLEAEVLSALRNNVHAMCVGPVTARPLVRLGVPTSAPERMRLGALARHITDELPLLQARTVRVAGHLLEIRGNCVLVDGEVKAMSPAAMATVRALSHHPGAVVSRTDLLRALPGSGTDTHAVETAVLRLRSALGDKRMVSTVVKRGYRLTIDEAHAS</sequence>
<keyword evidence="1 2" id="KW-0238">DNA-binding</keyword>
<dbReference type="InterPro" id="IPR036388">
    <property type="entry name" value="WH-like_DNA-bd_sf"/>
</dbReference>
<evidence type="ECO:0000256" key="2">
    <source>
        <dbReference type="PROSITE-ProRule" id="PRU01091"/>
    </source>
</evidence>
<dbReference type="GO" id="GO:0003677">
    <property type="term" value="F:DNA binding"/>
    <property type="evidence" value="ECO:0007669"/>
    <property type="project" value="UniProtKB-UniRule"/>
</dbReference>
<dbReference type="InterPro" id="IPR003754">
    <property type="entry name" value="4pyrrol_synth_uPrphyn_synth"/>
</dbReference>
<dbReference type="InterPro" id="IPR039793">
    <property type="entry name" value="UROS/Hem4"/>
</dbReference>
<dbReference type="PROSITE" id="PS51755">
    <property type="entry name" value="OMPR_PHOB"/>
    <property type="match status" value="1"/>
</dbReference>
<dbReference type="Pfam" id="PF02602">
    <property type="entry name" value="HEM4"/>
    <property type="match status" value="1"/>
</dbReference>
<dbReference type="Proteomes" id="UP000430146">
    <property type="component" value="Unassembled WGS sequence"/>
</dbReference>
<dbReference type="GO" id="GO:0004852">
    <property type="term" value="F:uroporphyrinogen-III synthase activity"/>
    <property type="evidence" value="ECO:0007669"/>
    <property type="project" value="InterPro"/>
</dbReference>
<dbReference type="InterPro" id="IPR016032">
    <property type="entry name" value="Sig_transdc_resp-reg_C-effctor"/>
</dbReference>
<dbReference type="AlphaFoldDB" id="A0A5S9PIP7"/>
<dbReference type="EMBL" id="CACSIP010000009">
    <property type="protein sequence ID" value="CAA0103773.1"/>
    <property type="molecule type" value="Genomic_DNA"/>
</dbReference>
<dbReference type="SUPFAM" id="SSF69618">
    <property type="entry name" value="HemD-like"/>
    <property type="match status" value="1"/>
</dbReference>
<dbReference type="InterPro" id="IPR001867">
    <property type="entry name" value="OmpR/PhoB-type_DNA-bd"/>
</dbReference>
<dbReference type="PANTHER" id="PTHR40082:SF1">
    <property type="entry name" value="BLR5956 PROTEIN"/>
    <property type="match status" value="1"/>
</dbReference>
<proteinExistence type="predicted"/>
<dbReference type="GO" id="GO:0000160">
    <property type="term" value="P:phosphorelay signal transduction system"/>
    <property type="evidence" value="ECO:0007669"/>
    <property type="project" value="InterPro"/>
</dbReference>
<name>A0A5S9PIP7_MYCVN</name>
<dbReference type="OrthoDB" id="213853at2"/>
<dbReference type="CDD" id="cd06578">
    <property type="entry name" value="HemD"/>
    <property type="match status" value="1"/>
</dbReference>
<dbReference type="Pfam" id="PF00486">
    <property type="entry name" value="Trans_reg_C"/>
    <property type="match status" value="1"/>
</dbReference>
<dbReference type="NCBIfam" id="NF005568">
    <property type="entry name" value="PRK07239.1"/>
    <property type="match status" value="1"/>
</dbReference>
<dbReference type="SUPFAM" id="SSF46894">
    <property type="entry name" value="C-terminal effector domain of the bipartite response regulators"/>
    <property type="match status" value="1"/>
</dbReference>
<dbReference type="Gene3D" id="3.40.50.10090">
    <property type="match status" value="2"/>
</dbReference>
<evidence type="ECO:0000256" key="1">
    <source>
        <dbReference type="ARBA" id="ARBA00023125"/>
    </source>
</evidence>